<reference evidence="1" key="1">
    <citation type="submission" date="2022-12" db="EMBL/GenBank/DDBJ databases">
        <title>Bacterial isolates from different developmental stages of Nematostella vectensis.</title>
        <authorList>
            <person name="Fraune S."/>
        </authorList>
    </citation>
    <scope>NUCLEOTIDE SEQUENCE</scope>
    <source>
        <strain evidence="1">G21630-S1</strain>
    </source>
</reference>
<proteinExistence type="predicted"/>
<comment type="caution">
    <text evidence="1">The sequence shown here is derived from an EMBL/GenBank/DDBJ whole genome shotgun (WGS) entry which is preliminary data.</text>
</comment>
<evidence type="ECO:0000313" key="2">
    <source>
        <dbReference type="Proteomes" id="UP001069802"/>
    </source>
</evidence>
<accession>A0ABT4LE52</accession>
<dbReference type="RefSeq" id="WP_269421577.1">
    <property type="nucleotide sequence ID" value="NZ_JAPWGY010000001.1"/>
</dbReference>
<evidence type="ECO:0000313" key="1">
    <source>
        <dbReference type="EMBL" id="MCZ4279369.1"/>
    </source>
</evidence>
<protein>
    <submittedName>
        <fullName evidence="1">Uncharacterized protein</fullName>
    </submittedName>
</protein>
<sequence>MESFTNACRRQRRQNYWLLLQGIALSLAIFFISVAPPVKAATAPQRVQVTGEIIDTWCYVTEIMGDAQGTAHHLCAVWCAIGGIPVSILGEDGNVYMVLRVENEDTNVANPTIVNIQTHKVTVDGDLYERDGVKYLFVTQVADDQGVVNLNHEDYGIIPFGK</sequence>
<organism evidence="1 2">
    <name type="scientific">Kiloniella laminariae</name>
    <dbReference type="NCBI Taxonomy" id="454162"/>
    <lineage>
        <taxon>Bacteria</taxon>
        <taxon>Pseudomonadati</taxon>
        <taxon>Pseudomonadota</taxon>
        <taxon>Alphaproteobacteria</taxon>
        <taxon>Rhodospirillales</taxon>
        <taxon>Kiloniellaceae</taxon>
        <taxon>Kiloniella</taxon>
    </lineage>
</organism>
<keyword evidence="2" id="KW-1185">Reference proteome</keyword>
<dbReference type="EMBL" id="JAPWGY010000001">
    <property type="protein sequence ID" value="MCZ4279369.1"/>
    <property type="molecule type" value="Genomic_DNA"/>
</dbReference>
<dbReference type="Proteomes" id="UP001069802">
    <property type="component" value="Unassembled WGS sequence"/>
</dbReference>
<name>A0ABT4LE52_9PROT</name>
<gene>
    <name evidence="1" type="ORF">O4H49_01185</name>
</gene>